<gene>
    <name evidence="4" type="ORF">FRZ32_02070</name>
</gene>
<dbReference type="SUPFAM" id="SSF103515">
    <property type="entry name" value="Autotransporter"/>
    <property type="match status" value="1"/>
</dbReference>
<proteinExistence type="predicted"/>
<dbReference type="InterPro" id="IPR036709">
    <property type="entry name" value="Autotransporte_beta_dom_sf"/>
</dbReference>
<dbReference type="AlphaFoldDB" id="A0A5C6TQQ8"/>
<evidence type="ECO:0000313" key="5">
    <source>
        <dbReference type="Proteomes" id="UP000321249"/>
    </source>
</evidence>
<dbReference type="RefSeq" id="WP_147041937.1">
    <property type="nucleotide sequence ID" value="NZ_BAABIR010000001.1"/>
</dbReference>
<evidence type="ECO:0000313" key="4">
    <source>
        <dbReference type="EMBL" id="TXC62549.1"/>
    </source>
</evidence>
<comment type="caution">
    <text evidence="4">The sequence shown here is derived from an EMBL/GenBank/DDBJ whole genome shotgun (WGS) entry which is preliminary data.</text>
</comment>
<feature type="chain" id="PRO_5023134073" evidence="2">
    <location>
        <begin position="25"/>
        <end position="1069"/>
    </location>
</feature>
<keyword evidence="5" id="KW-1185">Reference proteome</keyword>
<keyword evidence="2" id="KW-0732">Signal</keyword>
<evidence type="ECO:0000256" key="2">
    <source>
        <dbReference type="SAM" id="SignalP"/>
    </source>
</evidence>
<evidence type="ECO:0000256" key="1">
    <source>
        <dbReference type="SAM" id="MobiDB-lite"/>
    </source>
</evidence>
<dbReference type="Proteomes" id="UP000321249">
    <property type="component" value="Unassembled WGS sequence"/>
</dbReference>
<organism evidence="4 5">
    <name type="scientific">Allosphingosinicella ginsenosidimutans</name>
    <dbReference type="NCBI Taxonomy" id="1176539"/>
    <lineage>
        <taxon>Bacteria</taxon>
        <taxon>Pseudomonadati</taxon>
        <taxon>Pseudomonadota</taxon>
        <taxon>Alphaproteobacteria</taxon>
        <taxon>Sphingomonadales</taxon>
        <taxon>Sphingomonadaceae</taxon>
        <taxon>Allosphingosinicella</taxon>
    </lineage>
</organism>
<dbReference type="OrthoDB" id="7613961at2"/>
<reference evidence="4 5" key="1">
    <citation type="journal article" date="2015" name="J. Microbiol.">
        <title>Sphingosinicella ginsenosidimutans sp. nov., with ginsenoside converting activity.</title>
        <authorList>
            <person name="Kim J.K."/>
            <person name="Kang M.S."/>
            <person name="Park S.C."/>
            <person name="Kim K.M."/>
            <person name="Choi K."/>
            <person name="Yoon M.H."/>
            <person name="Im W.T."/>
        </authorList>
    </citation>
    <scope>NUCLEOTIDE SEQUENCE [LARGE SCALE GENOMIC DNA]</scope>
    <source>
        <strain evidence="4 5">BS-11</strain>
    </source>
</reference>
<sequence>MRRLLAYSSLTPLALVAAAFPAHAQRSIDNAVTTPVATSTANNGAAADVSVTANGSVTVTSGAAVTIDSDNDVANAGKININNANNATGILALPGRTGDITNSGTISVLEDYTPKDNDNDGDLDGPFAQGSNRFGIRVGPGGTFTGAIANSGTITIEGNDSAGIAIDSALSGTLANNGTIAVTGDRSYGLRAGDISGNVRIAGSISATGEGAVGVALDGDIGGALVIQGAIASTGYRSITPPSDTSKLDSDDLLQGGPALRISGNVAGGIVFAVPPPDKDANNADEDNDGIPDATEGSANVASRGAAPAVQIGSASEAITVGAIAGNASGYGLVVDGAIAGIGTYAGVNGNGLVIGGLGGNVTIAGGMAVNGSVSASSNGANATAIHIGSGASVPTIQVAGRVTAAGGTDAGDLSQAILIDQGANVATIRNSGAISANAGANGSAAAIVDRSGGVGLVENKGSISASGASAIAIDLSANTSGAIVRQTEVEQGATPPAINGGILFGTGNDRLEIADGAVTGATSFGAGDDTLSLGGDAAYKGNVSFGAGADHMVLAGQSTYSGNADFGGGADLLEVNGTASFLGGLANGGGLDVRVGGGRFQATNQGSVALNSIAITGGGTLGVSIDGAAGTNTHYDVAGTASFAAGSHVQVRLANISQSAGRYEFLSAGALTGADNLTFDATGLPFLFKGALEADGNDLAITISRKTASELGLNGSATRAYDAIFAALDKDSAVGSVFLGIADSATLRAQIGQMLPDHAGGAFETVTTASRTTARFLADPNAPVADLGGGWGFWLQQVAWGTSKNLGDTAAYDVNGWGANGAVERRTGIGSFGLSLAYLAGQDANGDNDNEVRTDQFELAGYWRVQAGALHAYARASAARINFDSTRSFAGISLAGAEVDRTSEADWHGWLYSAAAGLSYELRFGRVLLRPGAGIDYYRLTEGGYAETGGGDSFDLTVGRRTSDELAGTANLSLGYEFGSRSPDSIWVRTEIEGGRREILSGRLGATTAQFADGDPFTLEPAQRTSGWEGALRVIGGSGVTTIAAEGHAEEQNGRASVGFRVSVAFGF</sequence>
<dbReference type="InterPro" id="IPR005546">
    <property type="entry name" value="Autotransporte_beta"/>
</dbReference>
<feature type="region of interest" description="Disordered" evidence="1">
    <location>
        <begin position="276"/>
        <end position="302"/>
    </location>
</feature>
<feature type="domain" description="Autotransporter" evidence="3">
    <location>
        <begin position="787"/>
        <end position="1069"/>
    </location>
</feature>
<evidence type="ECO:0000259" key="3">
    <source>
        <dbReference type="PROSITE" id="PS51208"/>
    </source>
</evidence>
<dbReference type="EMBL" id="VOQQ01000001">
    <property type="protein sequence ID" value="TXC62549.1"/>
    <property type="molecule type" value="Genomic_DNA"/>
</dbReference>
<dbReference type="SMART" id="SM00869">
    <property type="entry name" value="Autotransporter"/>
    <property type="match status" value="1"/>
</dbReference>
<dbReference type="PROSITE" id="PS51208">
    <property type="entry name" value="AUTOTRANSPORTER"/>
    <property type="match status" value="1"/>
</dbReference>
<feature type="signal peptide" evidence="2">
    <location>
        <begin position="1"/>
        <end position="24"/>
    </location>
</feature>
<dbReference type="Gene3D" id="2.40.128.130">
    <property type="entry name" value="Autotransporter beta-domain"/>
    <property type="match status" value="1"/>
</dbReference>
<accession>A0A5C6TQQ8</accession>
<protein>
    <submittedName>
        <fullName evidence="4">Autotransporter domain-containing protein</fullName>
    </submittedName>
</protein>
<name>A0A5C6TQQ8_9SPHN</name>